<organism evidence="2">
    <name type="scientific">Salmonella enterica subsp. enterica serovar Cotham</name>
    <dbReference type="NCBI Taxonomy" id="2572724"/>
    <lineage>
        <taxon>Bacteria</taxon>
        <taxon>Pseudomonadati</taxon>
        <taxon>Pseudomonadota</taxon>
        <taxon>Gammaproteobacteria</taxon>
        <taxon>Enterobacterales</taxon>
        <taxon>Enterobacteriaceae</taxon>
        <taxon>Salmonella</taxon>
    </lineage>
</organism>
<proteinExistence type="predicted"/>
<comment type="caution">
    <text evidence="2">The sequence shown here is derived from an EMBL/GenBank/DDBJ whole genome shotgun (WGS) entry which is preliminary data.</text>
</comment>
<name>A0A5I0ZHG8_SALET</name>
<dbReference type="AlphaFoldDB" id="A0A5I0ZHG8"/>
<dbReference type="EMBL" id="AAKKOC010000014">
    <property type="protein sequence ID" value="ECS7439943.1"/>
    <property type="molecule type" value="Genomic_DNA"/>
</dbReference>
<protein>
    <submittedName>
        <fullName evidence="2">Uncharacterized protein</fullName>
    </submittedName>
</protein>
<evidence type="ECO:0000313" key="1">
    <source>
        <dbReference type="EMBL" id="ECS7439943.1"/>
    </source>
</evidence>
<sequence>MASKRRLRRKQCEGKIRYASAESAVNGIRLLHRKYGHRGQLKAYRCPFCGYWHIGHAPGQNYPGSAWRG</sequence>
<accession>A0A5I0ZHG8</accession>
<evidence type="ECO:0000313" key="2">
    <source>
        <dbReference type="EMBL" id="ECT9339830.1"/>
    </source>
</evidence>
<reference evidence="2" key="1">
    <citation type="submission" date="2018-07" db="EMBL/GenBank/DDBJ databases">
        <authorList>
            <consortium name="PulseNet: The National Subtyping Network for Foodborne Disease Surveillance"/>
            <person name="Tarr C.L."/>
            <person name="Trees E."/>
            <person name="Katz L.S."/>
            <person name="Carleton-Romer H.A."/>
            <person name="Stroika S."/>
            <person name="Kucerova Z."/>
            <person name="Roache K.F."/>
            <person name="Sabol A.L."/>
            <person name="Besser J."/>
            <person name="Gerner-Smidt P."/>
        </authorList>
    </citation>
    <scope>NUCLEOTIDE SEQUENCE</scope>
    <source>
        <strain evidence="2">2015AM-0391</strain>
        <strain evidence="1">2015AM-1184</strain>
    </source>
</reference>
<dbReference type="EMBL" id="AAKOIS010000014">
    <property type="protein sequence ID" value="ECT9339830.1"/>
    <property type="molecule type" value="Genomic_DNA"/>
</dbReference>
<gene>
    <name evidence="2" type="ORF">CG757_25300</name>
    <name evidence="1" type="ORF">CHU57_24560</name>
</gene>